<keyword evidence="3" id="KW-0418">Kinase</keyword>
<dbReference type="InterPro" id="IPR003594">
    <property type="entry name" value="HATPase_dom"/>
</dbReference>
<organism evidence="3 4">
    <name type="scientific">Thiocystis violascens (strain ATCC 17096 / DSM 198 / 6111)</name>
    <name type="common">Chromatium violascens</name>
    <dbReference type="NCBI Taxonomy" id="765911"/>
    <lineage>
        <taxon>Bacteria</taxon>
        <taxon>Pseudomonadati</taxon>
        <taxon>Pseudomonadota</taxon>
        <taxon>Gammaproteobacteria</taxon>
        <taxon>Chromatiales</taxon>
        <taxon>Chromatiaceae</taxon>
        <taxon>Thiocystis</taxon>
    </lineage>
</organism>
<dbReference type="PANTHER" id="PTHR35526">
    <property type="entry name" value="ANTI-SIGMA-F FACTOR RSBW-RELATED"/>
    <property type="match status" value="1"/>
</dbReference>
<dbReference type="HOGENOM" id="CLU_090336_24_1_6"/>
<dbReference type="CDD" id="cd16936">
    <property type="entry name" value="HATPase_RsbW-like"/>
    <property type="match status" value="1"/>
</dbReference>
<protein>
    <submittedName>
        <fullName evidence="3">Anti-sigma regulatory factor (Ser/Thr protein kinase)</fullName>
    </submittedName>
</protein>
<keyword evidence="4" id="KW-1185">Reference proteome</keyword>
<evidence type="ECO:0000256" key="1">
    <source>
        <dbReference type="ARBA" id="ARBA00022527"/>
    </source>
</evidence>
<dbReference type="eggNOG" id="COG2172">
    <property type="taxonomic scope" value="Bacteria"/>
</dbReference>
<dbReference type="KEGG" id="tvi:Thivi_4092"/>
<dbReference type="STRING" id="765911.Thivi_4092"/>
<dbReference type="GO" id="GO:0004674">
    <property type="term" value="F:protein serine/threonine kinase activity"/>
    <property type="evidence" value="ECO:0007669"/>
    <property type="project" value="UniProtKB-KW"/>
</dbReference>
<dbReference type="OrthoDB" id="9792240at2"/>
<dbReference type="Proteomes" id="UP000006062">
    <property type="component" value="Chromosome"/>
</dbReference>
<feature type="domain" description="Histidine kinase/HSP90-like ATPase" evidence="2">
    <location>
        <begin position="11"/>
        <end position="135"/>
    </location>
</feature>
<evidence type="ECO:0000313" key="4">
    <source>
        <dbReference type="Proteomes" id="UP000006062"/>
    </source>
</evidence>
<reference evidence="3 4" key="1">
    <citation type="submission" date="2012-06" db="EMBL/GenBank/DDBJ databases">
        <title>Complete sequence of Thiocystis violascens DSM 198.</title>
        <authorList>
            <consortium name="US DOE Joint Genome Institute"/>
            <person name="Lucas S."/>
            <person name="Han J."/>
            <person name="Lapidus A."/>
            <person name="Cheng J.-F."/>
            <person name="Goodwin L."/>
            <person name="Pitluck S."/>
            <person name="Peters L."/>
            <person name="Ovchinnikova G."/>
            <person name="Teshima H."/>
            <person name="Detter J.C."/>
            <person name="Han C."/>
            <person name="Tapia R."/>
            <person name="Land M."/>
            <person name="Hauser L."/>
            <person name="Kyrpides N."/>
            <person name="Ivanova N."/>
            <person name="Pagani I."/>
            <person name="Vogl K."/>
            <person name="Liu Z."/>
            <person name="Frigaard N.-U."/>
            <person name="Bryant D."/>
            <person name="Woyke T."/>
        </authorList>
    </citation>
    <scope>NUCLEOTIDE SEQUENCE [LARGE SCALE GENOMIC DNA]</scope>
    <source>
        <strain evidence="4">ATCC 17096 / DSM 198 / 6111</strain>
    </source>
</reference>
<dbReference type="Pfam" id="PF13581">
    <property type="entry name" value="HATPase_c_2"/>
    <property type="match status" value="1"/>
</dbReference>
<dbReference type="PANTHER" id="PTHR35526:SF6">
    <property type="entry name" value="SLR1861 PROTEIN"/>
    <property type="match status" value="1"/>
</dbReference>
<gene>
    <name evidence="3" type="ordered locus">Thivi_4092</name>
</gene>
<proteinExistence type="predicted"/>
<dbReference type="RefSeq" id="WP_014780298.1">
    <property type="nucleotide sequence ID" value="NC_018012.1"/>
</dbReference>
<dbReference type="Gene3D" id="3.30.565.10">
    <property type="entry name" value="Histidine kinase-like ATPase, C-terminal domain"/>
    <property type="match status" value="1"/>
</dbReference>
<name>I3YFZ5_THIV6</name>
<keyword evidence="3" id="KW-0808">Transferase</keyword>
<accession>I3YFZ5</accession>
<sequence>MSAPCLRLDFVNRPDDLNAALDRLETFLESVPASPKLTYTVRLVLEELLTNTLKYGYDDSDEHPLRVDFGLGPPATLRIEDDGHPFDPTAQAPPAALDAAVEDRPIGGLGLHMVRSRTASLRYARHDGLNRLDVVFLE</sequence>
<dbReference type="EMBL" id="CP003154">
    <property type="protein sequence ID" value="AFL75913.1"/>
    <property type="molecule type" value="Genomic_DNA"/>
</dbReference>
<dbReference type="AlphaFoldDB" id="I3YFZ5"/>
<dbReference type="InterPro" id="IPR036890">
    <property type="entry name" value="HATPase_C_sf"/>
</dbReference>
<dbReference type="SUPFAM" id="SSF55874">
    <property type="entry name" value="ATPase domain of HSP90 chaperone/DNA topoisomerase II/histidine kinase"/>
    <property type="match status" value="1"/>
</dbReference>
<evidence type="ECO:0000259" key="2">
    <source>
        <dbReference type="Pfam" id="PF13581"/>
    </source>
</evidence>
<keyword evidence="1" id="KW-0723">Serine/threonine-protein kinase</keyword>
<dbReference type="InterPro" id="IPR050267">
    <property type="entry name" value="Anti-sigma-factor_SerPK"/>
</dbReference>
<evidence type="ECO:0000313" key="3">
    <source>
        <dbReference type="EMBL" id="AFL75913.1"/>
    </source>
</evidence>